<dbReference type="EMBL" id="NHTK01005026">
    <property type="protein sequence ID" value="PPQ83522.1"/>
    <property type="molecule type" value="Genomic_DNA"/>
</dbReference>
<dbReference type="OrthoDB" id="10025998at2759"/>
<keyword evidence="2" id="KW-1185">Reference proteome</keyword>
<proteinExistence type="predicted"/>
<organism evidence="1 2">
    <name type="scientific">Panaeolus cyanescens</name>
    <dbReference type="NCBI Taxonomy" id="181874"/>
    <lineage>
        <taxon>Eukaryota</taxon>
        <taxon>Fungi</taxon>
        <taxon>Dikarya</taxon>
        <taxon>Basidiomycota</taxon>
        <taxon>Agaricomycotina</taxon>
        <taxon>Agaricomycetes</taxon>
        <taxon>Agaricomycetidae</taxon>
        <taxon>Agaricales</taxon>
        <taxon>Agaricineae</taxon>
        <taxon>Galeropsidaceae</taxon>
        <taxon>Panaeolus</taxon>
    </lineage>
</organism>
<evidence type="ECO:0000313" key="2">
    <source>
        <dbReference type="Proteomes" id="UP000284842"/>
    </source>
</evidence>
<reference evidence="1 2" key="1">
    <citation type="journal article" date="2018" name="Evol. Lett.">
        <title>Horizontal gene cluster transfer increased hallucinogenic mushroom diversity.</title>
        <authorList>
            <person name="Reynolds H.T."/>
            <person name="Vijayakumar V."/>
            <person name="Gluck-Thaler E."/>
            <person name="Korotkin H.B."/>
            <person name="Matheny P.B."/>
            <person name="Slot J.C."/>
        </authorList>
    </citation>
    <scope>NUCLEOTIDE SEQUENCE [LARGE SCALE GENOMIC DNA]</scope>
    <source>
        <strain evidence="1 2">2629</strain>
    </source>
</reference>
<dbReference type="AlphaFoldDB" id="A0A409WYH1"/>
<gene>
    <name evidence="1" type="ORF">CVT24_005895</name>
</gene>
<comment type="caution">
    <text evidence="1">The sequence shown here is derived from an EMBL/GenBank/DDBJ whole genome shotgun (WGS) entry which is preliminary data.</text>
</comment>
<evidence type="ECO:0000313" key="1">
    <source>
        <dbReference type="EMBL" id="PPQ83522.1"/>
    </source>
</evidence>
<dbReference type="InParanoid" id="A0A409WYH1"/>
<sequence length="250" mass="28463">MDDISTIHFYVVDHLHDRFQKFLTHIGYELIGCSLPTLPAAQDPEITSAQDYLRNERCIQVIRCPVSPLITILGFKNSVMMNFVTFQAVYVLFARGSLRDNKNLVLRDQDSRLSVALSLHHDAECLSVNFLTDNDQLLPNATFTTGLRKVGDSQTFVWKLHPTLPDCSASLIEGNSFLVRSAAFGSWKPHIAYAVIQSRFLKWSYTFPPIDAYSSIRIMFGETGAAEELYVEPERNDMRLLEWFSFLSTI</sequence>
<accession>A0A409WYH1</accession>
<name>A0A409WYH1_9AGAR</name>
<dbReference type="Proteomes" id="UP000284842">
    <property type="component" value="Unassembled WGS sequence"/>
</dbReference>
<protein>
    <submittedName>
        <fullName evidence="1">Uncharacterized protein</fullName>
    </submittedName>
</protein>